<feature type="transmembrane region" description="Helical" evidence="10">
    <location>
        <begin position="1267"/>
        <end position="1287"/>
    </location>
</feature>
<comment type="subcellular location">
    <subcellularLocation>
        <location evidence="1">Membrane</location>
        <topology evidence="1">Multi-pass membrane protein</topology>
    </subcellularLocation>
</comment>
<dbReference type="SMART" id="SM00382">
    <property type="entry name" value="AAA"/>
    <property type="match status" value="2"/>
</dbReference>
<dbReference type="Gene3D" id="3.40.50.300">
    <property type="entry name" value="P-loop containing nucleotide triphosphate hydrolases"/>
    <property type="match status" value="2"/>
</dbReference>
<dbReference type="PROSITE" id="PS50893">
    <property type="entry name" value="ABC_TRANSPORTER_2"/>
    <property type="match status" value="2"/>
</dbReference>
<evidence type="ECO:0000256" key="9">
    <source>
        <dbReference type="SAM" id="MobiDB-lite"/>
    </source>
</evidence>
<dbReference type="InterPro" id="IPR003439">
    <property type="entry name" value="ABC_transporter-like_ATP-bd"/>
</dbReference>
<gene>
    <name evidence="12" type="ORF">Slin15195_G128170</name>
</gene>
<dbReference type="InterPro" id="IPR017871">
    <property type="entry name" value="ABC_transporter-like_CS"/>
</dbReference>
<dbReference type="InterPro" id="IPR034003">
    <property type="entry name" value="ABCG_PDR_2"/>
</dbReference>
<dbReference type="InterPro" id="IPR043926">
    <property type="entry name" value="ABCG_dom"/>
</dbReference>
<keyword evidence="3" id="KW-0813">Transport</keyword>
<organism evidence="12 13">
    <name type="scientific">Septoria linicola</name>
    <dbReference type="NCBI Taxonomy" id="215465"/>
    <lineage>
        <taxon>Eukaryota</taxon>
        <taxon>Fungi</taxon>
        <taxon>Dikarya</taxon>
        <taxon>Ascomycota</taxon>
        <taxon>Pezizomycotina</taxon>
        <taxon>Dothideomycetes</taxon>
        <taxon>Dothideomycetidae</taxon>
        <taxon>Mycosphaerellales</taxon>
        <taxon>Mycosphaerellaceae</taxon>
        <taxon>Septoria</taxon>
    </lineage>
</organism>
<feature type="transmembrane region" description="Helical" evidence="10">
    <location>
        <begin position="1299"/>
        <end position="1318"/>
    </location>
</feature>
<feature type="transmembrane region" description="Helical" evidence="10">
    <location>
        <begin position="716"/>
        <end position="735"/>
    </location>
</feature>
<feature type="transmembrane region" description="Helical" evidence="10">
    <location>
        <begin position="1410"/>
        <end position="1428"/>
    </location>
</feature>
<evidence type="ECO:0000256" key="7">
    <source>
        <dbReference type="ARBA" id="ARBA00022989"/>
    </source>
</evidence>
<dbReference type="InterPro" id="IPR029481">
    <property type="entry name" value="ABC_trans_N"/>
</dbReference>
<dbReference type="Pfam" id="PF19055">
    <property type="entry name" value="ABC2_membrane_7"/>
    <property type="match status" value="1"/>
</dbReference>
<evidence type="ECO:0000256" key="8">
    <source>
        <dbReference type="ARBA" id="ARBA00023136"/>
    </source>
</evidence>
<dbReference type="GO" id="GO:0016887">
    <property type="term" value="F:ATP hydrolysis activity"/>
    <property type="evidence" value="ECO:0007669"/>
    <property type="project" value="InterPro"/>
</dbReference>
<dbReference type="InterPro" id="IPR027417">
    <property type="entry name" value="P-loop_NTPase"/>
</dbReference>
<dbReference type="PANTHER" id="PTHR19241">
    <property type="entry name" value="ATP-BINDING CASSETTE TRANSPORTER"/>
    <property type="match status" value="1"/>
</dbReference>
<feature type="compositionally biased region" description="Low complexity" evidence="9">
    <location>
        <begin position="46"/>
        <end position="60"/>
    </location>
</feature>
<keyword evidence="4 10" id="KW-0812">Transmembrane</keyword>
<dbReference type="InterPro" id="IPR013525">
    <property type="entry name" value="ABC2_TM"/>
</dbReference>
<dbReference type="GO" id="GO:0140359">
    <property type="term" value="F:ABC-type transporter activity"/>
    <property type="evidence" value="ECO:0007669"/>
    <property type="project" value="InterPro"/>
</dbReference>
<feature type="domain" description="ABC transporter" evidence="11">
    <location>
        <begin position="244"/>
        <end position="494"/>
    </location>
</feature>
<keyword evidence="7 10" id="KW-1133">Transmembrane helix</keyword>
<reference evidence="12" key="1">
    <citation type="submission" date="2022-06" db="EMBL/GenBank/DDBJ databases">
        <title>Complete genome sequences of two strains of the flax pathogen Septoria linicola.</title>
        <authorList>
            <person name="Lapalu N."/>
            <person name="Simon A."/>
            <person name="Demenou B."/>
            <person name="Paumier D."/>
            <person name="Guillot M.-P."/>
            <person name="Gout L."/>
            <person name="Valade R."/>
        </authorList>
    </citation>
    <scope>NUCLEOTIDE SEQUENCE</scope>
    <source>
        <strain evidence="12">SE15195</strain>
    </source>
</reference>
<evidence type="ECO:0000256" key="10">
    <source>
        <dbReference type="SAM" id="Phobius"/>
    </source>
</evidence>
<evidence type="ECO:0000256" key="1">
    <source>
        <dbReference type="ARBA" id="ARBA00004141"/>
    </source>
</evidence>
<feature type="transmembrane region" description="Helical" evidence="10">
    <location>
        <begin position="1440"/>
        <end position="1459"/>
    </location>
</feature>
<dbReference type="EMBL" id="CP099429">
    <property type="protein sequence ID" value="USW59498.1"/>
    <property type="molecule type" value="Genomic_DNA"/>
</dbReference>
<dbReference type="SUPFAM" id="SSF52540">
    <property type="entry name" value="P-loop containing nucleoside triphosphate hydrolases"/>
    <property type="match status" value="2"/>
</dbReference>
<proteinExistence type="inferred from homology"/>
<dbReference type="Pfam" id="PF00005">
    <property type="entry name" value="ABC_tran"/>
    <property type="match status" value="2"/>
</dbReference>
<feature type="compositionally biased region" description="Polar residues" evidence="9">
    <location>
        <begin position="61"/>
        <end position="73"/>
    </location>
</feature>
<keyword evidence="5" id="KW-0547">Nucleotide-binding</keyword>
<evidence type="ECO:0000313" key="12">
    <source>
        <dbReference type="EMBL" id="USW59498.1"/>
    </source>
</evidence>
<dbReference type="Pfam" id="PF14510">
    <property type="entry name" value="ABC_trans_N"/>
    <property type="match status" value="1"/>
</dbReference>
<dbReference type="PROSITE" id="PS00211">
    <property type="entry name" value="ABC_TRANSPORTER_1"/>
    <property type="match status" value="1"/>
</dbReference>
<feature type="transmembrane region" description="Helical" evidence="10">
    <location>
        <begin position="747"/>
        <end position="768"/>
    </location>
</feature>
<comment type="similarity">
    <text evidence="2">Belongs to the ABC transporter superfamily. ABCG family. PDR (TC 3.A.1.205) subfamily.</text>
</comment>
<feature type="compositionally biased region" description="Acidic residues" evidence="9">
    <location>
        <begin position="101"/>
        <end position="112"/>
    </location>
</feature>
<dbReference type="Pfam" id="PF01061">
    <property type="entry name" value="ABC2_membrane"/>
    <property type="match status" value="2"/>
</dbReference>
<evidence type="ECO:0000256" key="2">
    <source>
        <dbReference type="ARBA" id="ARBA00006012"/>
    </source>
</evidence>
<dbReference type="Pfam" id="PF06422">
    <property type="entry name" value="PDR_CDR"/>
    <property type="match status" value="1"/>
</dbReference>
<feature type="transmembrane region" description="Helical" evidence="10">
    <location>
        <begin position="607"/>
        <end position="627"/>
    </location>
</feature>
<dbReference type="GO" id="GO:0016020">
    <property type="term" value="C:membrane"/>
    <property type="evidence" value="ECO:0007669"/>
    <property type="project" value="UniProtKB-SubCell"/>
</dbReference>
<dbReference type="GO" id="GO:0005524">
    <property type="term" value="F:ATP binding"/>
    <property type="evidence" value="ECO:0007669"/>
    <property type="project" value="UniProtKB-KW"/>
</dbReference>
<feature type="transmembrane region" description="Helical" evidence="10">
    <location>
        <begin position="1338"/>
        <end position="1368"/>
    </location>
</feature>
<dbReference type="InterPro" id="IPR010929">
    <property type="entry name" value="PDR_CDR_ABC"/>
</dbReference>
<feature type="compositionally biased region" description="Basic and acidic residues" evidence="9">
    <location>
        <begin position="1"/>
        <end position="11"/>
    </location>
</feature>
<evidence type="ECO:0000256" key="4">
    <source>
        <dbReference type="ARBA" id="ARBA00022692"/>
    </source>
</evidence>
<keyword evidence="13" id="KW-1185">Reference proteome</keyword>
<feature type="compositionally biased region" description="Low complexity" evidence="9">
    <location>
        <begin position="74"/>
        <end position="89"/>
    </location>
</feature>
<keyword evidence="8 10" id="KW-0472">Membrane</keyword>
<feature type="transmembrane region" description="Helical" evidence="10">
    <location>
        <begin position="681"/>
        <end position="704"/>
    </location>
</feature>
<keyword evidence="6" id="KW-0067">ATP-binding</keyword>
<protein>
    <submittedName>
        <fullName evidence="12">AAA+ ATPase domain, CDR ABC transporter, ABC-2 type transporter, ABC-transporter</fullName>
    </submittedName>
</protein>
<evidence type="ECO:0000256" key="6">
    <source>
        <dbReference type="ARBA" id="ARBA00022840"/>
    </source>
</evidence>
<evidence type="ECO:0000256" key="5">
    <source>
        <dbReference type="ARBA" id="ARBA00022741"/>
    </source>
</evidence>
<dbReference type="CDD" id="cd03232">
    <property type="entry name" value="ABCG_PDR_domain2"/>
    <property type="match status" value="1"/>
</dbReference>
<dbReference type="InterPro" id="IPR003593">
    <property type="entry name" value="AAA+_ATPase"/>
</dbReference>
<feature type="domain" description="ABC transporter" evidence="11">
    <location>
        <begin position="935"/>
        <end position="1177"/>
    </location>
</feature>
<sequence length="1650" mass="183352">MASNTRGDHISDNAPSVPDYDPTRLDDILALPTAHQGEQFPDRCETFPTDTATTTETTADSIMQSTGGTVNSHQDSTVTSSTLQQSTPSADQHHDAFITEEGNEAAEEPADYDIDRKYSSDTSDERVGAFNPRDAATLRRIATQTRQSFVTQRSQSYGAAGAAEAGELERKGTLDGVEIGDEVLDPKSEKFDLYKWTKKTLQLVDEEGIKLKRAGVVFQNLNVSGSGSALNLQKNVGSMFMAPLRFRETFNLKKTPRHILHNFDGIMKSGELLIVLGRPGSGCSTLLKSLTGQSHGLSIDEGSNINYNGIPQKQMIKEFKGEVIYNQEVDKHFPHLTVGETLEHAAALRMPQARPLETSRQDAVKHITQVVMAVFGLSHTYNTKVGNDFVRGVSGGERKRVSIAEMALAGAAMAAWDNSTRGLDSATALTFVKSLRLAADMEGSAHAVAIYQASQAIYDLFDKAIVLYEGREIFFGKASKAKAYFENMGWFCPSRQTTGDFLTSVTNPAERKTRDGFDGKVPRTPDDFEKYWKNSPEYKELHREIEEHQSGLSGSGGELQQFRDYKKQAQSDHVRPKSPYVVSVFMQTKLNTKRQAQRIWNDKASTFTPIISNIIMALIIGSVFYGTPAATAGFQAKGATLFFAVLLNALTAISEINSLYDQRPIVEKHKSYAFYHPSTEAISGIVLDIPMKFMFAVCFNVILYFMAGLRAQPSQFFIFFLVNFVTMFVMAAVFRTMAALTKTISQAMALSGVLILAIVVYTGFVVPIPYMKDWFSWIRWINPVFYAFEILIANEFHGRDFACSQFVPQLPGLTGDQFICATTGAVAGQTTVSGDAYIEAMYQYSYSHVWRNFGILIAFLIAFMIMYFVAVELNSETSSTAEVLVFRRGHVPEYMEGMAKGKANDEEQMAPEKVASQDEEGAGDVNVIPPQTDIFTWKDVSYDIEIKGEPRRLLDEVSGFVKPGTLTALMGTSGAGKTTLLDVLAQRTTMGVVTGNMFVNGAPLDSSFQRKTGYVQQQDLHLETSTVRESLRFSAMLRQPKSVSKEEKYAYVEDVIKMLNMEDFAEAVVGVPGEGLNVEQRKLLTIGTELAAKPKLLLFLDEPTSGLDSQSSWAICAFLRKLADSGQAVLCTIHQPSAILFQEFDRLLFLRKGGKTVYFGGIGKNSRTLLDYFEGNGARKCDDEENPAEYMLEVVGDFSTDWFKIWKDSKEARGVQEQIEQIHKDRANAQDSDEDASAHQEFAMPFTTQLYEVTYRVFQQYWRMPSYIAAKFLLSAASGLFIGFSFYQADGTLQGMQNVIYGLFMVTTVFSTLVQQIMPLFVTQRSLYEVRERPSKAYSWVAFLIANIAVEIPWQILSGLVVYATFYYPIVGIQSSERQGLVLLLCVTLFVYAGTFAHMCIAALPDAQTAGAIVTFLFAMSLIFNGVMQAPDALPGFWIFMYRVSFFTYWVAGMAAAMLHGRQVTCSDVELSVFQPPQGQTCGQYMAPYLAQAPGTLQNPDATADCGYCQVSVADTFLAGVNIQWSERWRNFGLLFVYIGFNIAVAVFVYWFFRVRTSSKKSKTSKKSKKNAKGAQSGENSETKPQGPPNEVEPTESHEDDDEANARSPEANQARRQSFVRTPTFTGVANDYLTHNLGRVHTNKRNAQIY</sequence>
<feature type="transmembrane region" description="Helical" evidence="10">
    <location>
        <begin position="1532"/>
        <end position="1553"/>
    </location>
</feature>
<evidence type="ECO:0000256" key="3">
    <source>
        <dbReference type="ARBA" id="ARBA00022448"/>
    </source>
</evidence>
<feature type="compositionally biased region" description="Basic residues" evidence="9">
    <location>
        <begin position="1563"/>
        <end position="1572"/>
    </location>
</feature>
<accession>A0A9Q9B5S3</accession>
<feature type="compositionally biased region" description="Basic and acidic residues" evidence="9">
    <location>
        <begin position="113"/>
        <end position="127"/>
    </location>
</feature>
<feature type="region of interest" description="Disordered" evidence="9">
    <location>
        <begin position="1563"/>
        <end position="1620"/>
    </location>
</feature>
<dbReference type="FunFam" id="3.40.50.300:FF:000054">
    <property type="entry name" value="ABC multidrug transporter atrF"/>
    <property type="match status" value="1"/>
</dbReference>
<feature type="transmembrane region" description="Helical" evidence="10">
    <location>
        <begin position="639"/>
        <end position="660"/>
    </location>
</feature>
<feature type="compositionally biased region" description="Polar residues" evidence="9">
    <location>
        <begin position="1610"/>
        <end position="1620"/>
    </location>
</feature>
<feature type="region of interest" description="Disordered" evidence="9">
    <location>
        <begin position="1"/>
        <end position="128"/>
    </location>
</feature>
<name>A0A9Q9B5S3_9PEZI</name>
<evidence type="ECO:0000259" key="11">
    <source>
        <dbReference type="PROSITE" id="PS50893"/>
    </source>
</evidence>
<feature type="transmembrane region" description="Helical" evidence="10">
    <location>
        <begin position="1380"/>
        <end position="1404"/>
    </location>
</feature>
<feature type="transmembrane region" description="Helical" evidence="10">
    <location>
        <begin position="849"/>
        <end position="870"/>
    </location>
</feature>
<evidence type="ECO:0000313" key="13">
    <source>
        <dbReference type="Proteomes" id="UP001056384"/>
    </source>
</evidence>
<dbReference type="Proteomes" id="UP001056384">
    <property type="component" value="Chromosome 12"/>
</dbReference>